<dbReference type="EMBL" id="QEFB01000001">
    <property type="protein sequence ID" value="PWC07819.1"/>
    <property type="molecule type" value="Genomic_DNA"/>
</dbReference>
<sequence>MKRVEIAYGGQKYSVPNRDIADLRSEIGDALGAGKTHWLEVNSGEGILEPAYLLISPGVPIALLDVMRTVSRSEAG</sequence>
<proteinExistence type="predicted"/>
<organism evidence="1 2">
    <name type="scientific">Mycetocola zhujimingii</name>
    <dbReference type="NCBI Taxonomy" id="2079792"/>
    <lineage>
        <taxon>Bacteria</taxon>
        <taxon>Bacillati</taxon>
        <taxon>Actinomycetota</taxon>
        <taxon>Actinomycetes</taxon>
        <taxon>Micrococcales</taxon>
        <taxon>Microbacteriaceae</taxon>
        <taxon>Mycetocola</taxon>
    </lineage>
</organism>
<dbReference type="AlphaFoldDB" id="A0A2U1TG03"/>
<dbReference type="Proteomes" id="UP000244962">
    <property type="component" value="Unassembled WGS sequence"/>
</dbReference>
<accession>A0A2U1TG03</accession>
<keyword evidence="2" id="KW-1185">Reference proteome</keyword>
<dbReference type="RefSeq" id="WP_108390852.1">
    <property type="nucleotide sequence ID" value="NZ_CP026949.1"/>
</dbReference>
<gene>
    <name evidence="1" type="ORF">DF223_00140</name>
</gene>
<evidence type="ECO:0000313" key="1">
    <source>
        <dbReference type="EMBL" id="PWC07819.1"/>
    </source>
</evidence>
<protein>
    <submittedName>
        <fullName evidence="1">Uncharacterized protein</fullName>
    </submittedName>
</protein>
<dbReference type="OrthoDB" id="5020792at2"/>
<evidence type="ECO:0000313" key="2">
    <source>
        <dbReference type="Proteomes" id="UP000244962"/>
    </source>
</evidence>
<name>A0A2U1TG03_9MICO</name>
<comment type="caution">
    <text evidence="1">The sequence shown here is derived from an EMBL/GenBank/DDBJ whole genome shotgun (WGS) entry which is preliminary data.</text>
</comment>
<dbReference type="KEGG" id="myl:C3E77_06320"/>
<reference evidence="2" key="1">
    <citation type="submission" date="2018-04" db="EMBL/GenBank/DDBJ databases">
        <authorList>
            <person name="Liu S."/>
            <person name="Wang Z."/>
            <person name="Li J."/>
        </authorList>
    </citation>
    <scope>NUCLEOTIDE SEQUENCE [LARGE SCALE GENOMIC DNA]</scope>
    <source>
        <strain evidence="2">622</strain>
    </source>
</reference>